<evidence type="ECO:0000256" key="3">
    <source>
        <dbReference type="PROSITE-ProRule" id="PRU00023"/>
    </source>
</evidence>
<dbReference type="OrthoDB" id="539213at2759"/>
<dbReference type="InterPro" id="IPR025676">
    <property type="entry name" value="Clr5_dom"/>
</dbReference>
<dbReference type="PROSITE" id="PS50088">
    <property type="entry name" value="ANK_REPEAT"/>
    <property type="match status" value="5"/>
</dbReference>
<reference evidence="5" key="1">
    <citation type="submission" date="2021-02" db="EMBL/GenBank/DDBJ databases">
        <title>Genome sequence Cadophora malorum strain M34.</title>
        <authorList>
            <person name="Stefanovic E."/>
            <person name="Vu D."/>
            <person name="Scully C."/>
            <person name="Dijksterhuis J."/>
            <person name="Roader J."/>
            <person name="Houbraken J."/>
        </authorList>
    </citation>
    <scope>NUCLEOTIDE SEQUENCE</scope>
    <source>
        <strain evidence="5">M34</strain>
    </source>
</reference>
<dbReference type="SMART" id="SM00248">
    <property type="entry name" value="ANK"/>
    <property type="match status" value="10"/>
</dbReference>
<evidence type="ECO:0000256" key="2">
    <source>
        <dbReference type="ARBA" id="ARBA00023043"/>
    </source>
</evidence>
<dbReference type="Gene3D" id="1.25.40.20">
    <property type="entry name" value="Ankyrin repeat-containing domain"/>
    <property type="match status" value="3"/>
</dbReference>
<dbReference type="Proteomes" id="UP000664132">
    <property type="component" value="Unassembled WGS sequence"/>
</dbReference>
<dbReference type="SUPFAM" id="SSF48403">
    <property type="entry name" value="Ankyrin repeat"/>
    <property type="match status" value="3"/>
</dbReference>
<keyword evidence="6" id="KW-1185">Reference proteome</keyword>
<feature type="repeat" description="ANK" evidence="3">
    <location>
        <begin position="1044"/>
        <end position="1076"/>
    </location>
</feature>
<dbReference type="PANTHER" id="PTHR24198">
    <property type="entry name" value="ANKYRIN REPEAT AND PROTEIN KINASE DOMAIN-CONTAINING PROTEIN"/>
    <property type="match status" value="1"/>
</dbReference>
<keyword evidence="2 3" id="KW-0040">ANK repeat</keyword>
<dbReference type="InterPro" id="IPR002110">
    <property type="entry name" value="Ankyrin_rpt"/>
</dbReference>
<dbReference type="PROSITE" id="PS50297">
    <property type="entry name" value="ANK_REP_REGION"/>
    <property type="match status" value="4"/>
</dbReference>
<feature type="domain" description="Clr5" evidence="4">
    <location>
        <begin position="4"/>
        <end position="54"/>
    </location>
</feature>
<comment type="caution">
    <text evidence="5">The sequence shown here is derived from an EMBL/GenBank/DDBJ whole genome shotgun (WGS) entry which is preliminary data.</text>
</comment>
<dbReference type="Pfam" id="PF14420">
    <property type="entry name" value="Clr5"/>
    <property type="match status" value="1"/>
</dbReference>
<dbReference type="PANTHER" id="PTHR24198:SF165">
    <property type="entry name" value="ANKYRIN REPEAT-CONTAINING PROTEIN-RELATED"/>
    <property type="match status" value="1"/>
</dbReference>
<dbReference type="InterPro" id="IPR036770">
    <property type="entry name" value="Ankyrin_rpt-contain_sf"/>
</dbReference>
<evidence type="ECO:0000313" key="5">
    <source>
        <dbReference type="EMBL" id="KAG4426841.1"/>
    </source>
</evidence>
<feature type="repeat" description="ANK" evidence="3">
    <location>
        <begin position="1079"/>
        <end position="1101"/>
    </location>
</feature>
<evidence type="ECO:0000256" key="1">
    <source>
        <dbReference type="ARBA" id="ARBA00022737"/>
    </source>
</evidence>
<organism evidence="5 6">
    <name type="scientific">Cadophora malorum</name>
    <dbReference type="NCBI Taxonomy" id="108018"/>
    <lineage>
        <taxon>Eukaryota</taxon>
        <taxon>Fungi</taxon>
        <taxon>Dikarya</taxon>
        <taxon>Ascomycota</taxon>
        <taxon>Pezizomycotina</taxon>
        <taxon>Leotiomycetes</taxon>
        <taxon>Helotiales</taxon>
        <taxon>Ploettnerulaceae</taxon>
        <taxon>Cadophora</taxon>
    </lineage>
</organism>
<dbReference type="AlphaFoldDB" id="A0A8H7WLE1"/>
<evidence type="ECO:0000313" key="6">
    <source>
        <dbReference type="Proteomes" id="UP000664132"/>
    </source>
</evidence>
<evidence type="ECO:0000259" key="4">
    <source>
        <dbReference type="Pfam" id="PF14420"/>
    </source>
</evidence>
<proteinExistence type="predicted"/>
<dbReference type="Pfam" id="PF12796">
    <property type="entry name" value="Ank_2"/>
    <property type="match status" value="2"/>
</dbReference>
<dbReference type="EMBL" id="JAFJYH010000001">
    <property type="protein sequence ID" value="KAG4426841.1"/>
    <property type="molecule type" value="Genomic_DNA"/>
</dbReference>
<protein>
    <recommendedName>
        <fullName evidence="4">Clr5 domain-containing protein</fullName>
    </recommendedName>
</protein>
<feature type="repeat" description="ANK" evidence="3">
    <location>
        <begin position="975"/>
        <end position="1007"/>
    </location>
</feature>
<sequence length="1260" mass="141729">MEFQLQDHQDLLRTMYITQNQTLVAVMDYMNKHHQIIPEWSVYLRLFRKWNMRKNKRSVDWEYVDRCTKKRKEEGKESHVFHNGKLLPKSKVRKEIGRYVSTLQQVTYKYRDIPRSPDGFQIVTPCHQPSIMPSLAVLPILQFQEHVQNIQKKASGNVSSVELNTVTQLTGHGNRKHFISFINAIFPTKAFMEEVTAVDLVITQKDRLSFTNLLNLSTFLISNNLVDGPSGGNLYEWIKQHGCTAFLDYFISISMENLSSKALIENLFRLAVEAGDTQTIDYLLWKNVRAQGHKCQHNDIPDYLSPLQYACISGNIKMARILIDHDVQIEEPKTGWKRSLLVIAIIGYFRANKERNSGNMMHNNGGKSTRGEPLQSPIIELDDLVNLLIGKGARVDIEAVHEPETDISAAEVEWRDIEEEIEDLPVAFLEGHSPLTAASKYHCQYLVDLFIDGKADVNYVTNRRTSALQECLYSWEEMWSEFNGGPNPLSRAISRQSTAIVQRLLDNKADVNCCAFYVFPSAFGDDPEYYGLFSALDLAITSGALQHVQLLLDGGAKLTDSSWHNAMQYESFEMFEFLLLNTKSPIAPRVVSMAAELDTQEKEWAEEILFDEDMLEARDIQCSSNRWMNILLEHRPDYHTKKACILEATALFAEMPIWAEVIDSGSLDSEELREVIRNCCKGGLTKPLVQILNSNIKPARCTLHDTLYWTIQGSFDEEIELVDLLLHRGADAWPVNGHYSPLLAAIKRRQKTVSKRIIATLSTSARFSRCCQHMYCPSDEGGWASTWIAAFEWGEKEVLDLLANYYFANPHILPLQLVVSRELAVREVEHNRQGLYDAIKHVQPELVWDILVKGLVDIHSTYMSTSFLFWALQHDSGPDFPITTMLVHFGADPDGIGTNPWNGTTESVLTATVRLFSLSKIEFLLRKTKVGPNKCSLPDITLSALQIAVCGTDTDIVKMLLEHGANPDIFSPHGNAGTPLQLALNCDNLQFVEILLEHDADPNTISSSIEHTPLQIAASKGHREIVETLISKGAHVNAPPGTNSGATALQFAAIGGFLGLAILLLEKGAQVDAPPANVNGRTALEGAAEHGRIDMVKLLLSVSETGSASRILRRAMDLALQNGHYATLELIELYTPIGHVDLKAINPKTLEDDPLSVKFLANIHKIHEYLQVKMVEAAARATHVEGTEYGDIEPDGNHIQEDSPEKLVARHTKYLERYKSDLGETNPRTLRQMSDLADAYQLTEDGYEHAESLELELREK</sequence>
<name>A0A8H7WLE1_9HELO</name>
<gene>
    <name evidence="5" type="ORF">IFR04_000272</name>
</gene>
<feature type="repeat" description="ANK" evidence="3">
    <location>
        <begin position="940"/>
        <end position="972"/>
    </location>
</feature>
<accession>A0A8H7WLE1</accession>
<keyword evidence="1" id="KW-0677">Repeat</keyword>
<feature type="repeat" description="ANK" evidence="3">
    <location>
        <begin position="1009"/>
        <end position="1041"/>
    </location>
</feature>